<evidence type="ECO:0000313" key="15">
    <source>
        <dbReference type="EMBL" id="SFM41763.1"/>
    </source>
</evidence>
<name>A0A1I4QPY4_ECTMO</name>
<keyword evidence="4 10" id="KW-0812">Transmembrane</keyword>
<dbReference type="Gene3D" id="2.170.130.10">
    <property type="entry name" value="TonB-dependent receptor, plug domain"/>
    <property type="match status" value="1"/>
</dbReference>
<dbReference type="InterPro" id="IPR012910">
    <property type="entry name" value="Plug_dom"/>
</dbReference>
<evidence type="ECO:0000256" key="6">
    <source>
        <dbReference type="ARBA" id="ARBA00023065"/>
    </source>
</evidence>
<accession>A0A1I4QPY4</accession>
<feature type="signal peptide" evidence="12">
    <location>
        <begin position="1"/>
        <end position="21"/>
    </location>
</feature>
<dbReference type="EMBL" id="FOUO01000005">
    <property type="protein sequence ID" value="SFM41763.1"/>
    <property type="molecule type" value="Genomic_DNA"/>
</dbReference>
<evidence type="ECO:0000256" key="7">
    <source>
        <dbReference type="ARBA" id="ARBA00023077"/>
    </source>
</evidence>
<evidence type="ECO:0000256" key="1">
    <source>
        <dbReference type="ARBA" id="ARBA00004571"/>
    </source>
</evidence>
<evidence type="ECO:0000256" key="12">
    <source>
        <dbReference type="SAM" id="SignalP"/>
    </source>
</evidence>
<sequence>MIRKASLPAAVLLALPPMALAQNHLAQLDPILVTPTRTAETVDETLASVTVIDREEIDRLQPKSFTDLLRGRAGLAVTQNGPFGKTASLYSRGTDSGHTLLLVDGVRMGSATLGSPSWQFLPIPEIERVEIVRGPRTSLYGSDAIGGVVQVFTREGDGAPRARAHLGTGSFGTREFGAGISAGQGDTRYSLSGSHFQTDGIDIQENTGDRADDGYDNSSFSGRVSHRLAGGAELFGSFLYSTGETEIDVGTGEFRDWTDYGHHAVRAGIRGPVTDHWRSRLTLAHSRDEAETFYDGAFDSRIDTLRDLVTWQNDVLLGRHLLTLGADYREDRVQSSNDYARTRRDNWGLFAQLQTELGAQDLSASLRQDDNEAFGHETTGQVAWGLEMSEAWRLRAGYGTAFKAPTFNDLYWPGSGNPDLKPERSRTAELGLRFTGEGVRSDVTVFRTDLEDMIDWAPPPGGGRWWIPQNVDEVRIRGIEWETGIRRGDWSAVLAFTHLDHENRNTGQALARRPDDSLRLDLDRSLGRWSLGGTVLAQGRRYNDEAESDPIPGYALLNLRAAYAFSSQWTLRATLDNALDHDYVQVRGFGDDYNEPGRAVFLSLHYQQ</sequence>
<dbReference type="InterPro" id="IPR036942">
    <property type="entry name" value="Beta-barrel_TonB_sf"/>
</dbReference>
<dbReference type="STRING" id="195064.SAMN05421721_10531"/>
<evidence type="ECO:0000256" key="9">
    <source>
        <dbReference type="ARBA" id="ARBA00023237"/>
    </source>
</evidence>
<keyword evidence="3 10" id="KW-1134">Transmembrane beta strand</keyword>
<comment type="subcellular location">
    <subcellularLocation>
        <location evidence="1 10">Cell outer membrane</location>
        <topology evidence="1 10">Multi-pass membrane protein</topology>
    </subcellularLocation>
</comment>
<keyword evidence="7 11" id="KW-0798">TonB box</keyword>
<dbReference type="GO" id="GO:0009279">
    <property type="term" value="C:cell outer membrane"/>
    <property type="evidence" value="ECO:0007669"/>
    <property type="project" value="UniProtKB-SubCell"/>
</dbReference>
<evidence type="ECO:0000256" key="8">
    <source>
        <dbReference type="ARBA" id="ARBA00023136"/>
    </source>
</evidence>
<organism evidence="15 16">
    <name type="scientific">Ectothiorhodospira mobilis</name>
    <dbReference type="NCBI Taxonomy" id="195064"/>
    <lineage>
        <taxon>Bacteria</taxon>
        <taxon>Pseudomonadati</taxon>
        <taxon>Pseudomonadota</taxon>
        <taxon>Gammaproteobacteria</taxon>
        <taxon>Chromatiales</taxon>
        <taxon>Ectothiorhodospiraceae</taxon>
        <taxon>Ectothiorhodospira</taxon>
    </lineage>
</organism>
<gene>
    <name evidence="15" type="ORF">SAMN05421721_10531</name>
</gene>
<feature type="domain" description="TonB-dependent receptor plug" evidence="14">
    <location>
        <begin position="42"/>
        <end position="148"/>
    </location>
</feature>
<protein>
    <submittedName>
        <fullName evidence="15">Vitamin B12 transporter</fullName>
    </submittedName>
</protein>
<evidence type="ECO:0000256" key="5">
    <source>
        <dbReference type="ARBA" id="ARBA00022729"/>
    </source>
</evidence>
<dbReference type="Pfam" id="PF07715">
    <property type="entry name" value="Plug"/>
    <property type="match status" value="1"/>
</dbReference>
<dbReference type="PANTHER" id="PTHR30069">
    <property type="entry name" value="TONB-DEPENDENT OUTER MEMBRANE RECEPTOR"/>
    <property type="match status" value="1"/>
</dbReference>
<comment type="similarity">
    <text evidence="10 11">Belongs to the TonB-dependent receptor family.</text>
</comment>
<dbReference type="Proteomes" id="UP000199556">
    <property type="component" value="Unassembled WGS sequence"/>
</dbReference>
<dbReference type="AlphaFoldDB" id="A0A1I4QPY4"/>
<reference evidence="15 16" key="1">
    <citation type="submission" date="2016-10" db="EMBL/GenBank/DDBJ databases">
        <authorList>
            <person name="de Groot N.N."/>
        </authorList>
    </citation>
    <scope>NUCLEOTIDE SEQUENCE [LARGE SCALE GENOMIC DNA]</scope>
    <source>
        <strain evidence="15 16">DSM 4180</strain>
    </source>
</reference>
<dbReference type="Pfam" id="PF00593">
    <property type="entry name" value="TonB_dep_Rec_b-barrel"/>
    <property type="match status" value="1"/>
</dbReference>
<dbReference type="GO" id="GO:0006811">
    <property type="term" value="P:monoatomic ion transport"/>
    <property type="evidence" value="ECO:0007669"/>
    <property type="project" value="UniProtKB-KW"/>
</dbReference>
<dbReference type="InterPro" id="IPR037066">
    <property type="entry name" value="Plug_dom_sf"/>
</dbReference>
<feature type="chain" id="PRO_5011733678" evidence="12">
    <location>
        <begin position="22"/>
        <end position="608"/>
    </location>
</feature>
<keyword evidence="6" id="KW-0406">Ion transport</keyword>
<keyword evidence="9 10" id="KW-0998">Cell outer membrane</keyword>
<keyword evidence="16" id="KW-1185">Reference proteome</keyword>
<dbReference type="InterPro" id="IPR000531">
    <property type="entry name" value="Beta-barrel_TonB"/>
</dbReference>
<keyword evidence="8 10" id="KW-0472">Membrane</keyword>
<evidence type="ECO:0000256" key="2">
    <source>
        <dbReference type="ARBA" id="ARBA00022448"/>
    </source>
</evidence>
<dbReference type="InterPro" id="IPR039426">
    <property type="entry name" value="TonB-dep_rcpt-like"/>
</dbReference>
<dbReference type="GO" id="GO:0015889">
    <property type="term" value="P:cobalamin transport"/>
    <property type="evidence" value="ECO:0007669"/>
    <property type="project" value="TreeGrafter"/>
</dbReference>
<evidence type="ECO:0000259" key="13">
    <source>
        <dbReference type="Pfam" id="PF00593"/>
    </source>
</evidence>
<dbReference type="PANTHER" id="PTHR30069:SF53">
    <property type="entry name" value="COLICIN I RECEPTOR-RELATED"/>
    <property type="match status" value="1"/>
</dbReference>
<dbReference type="Gene3D" id="2.40.170.20">
    <property type="entry name" value="TonB-dependent receptor, beta-barrel domain"/>
    <property type="match status" value="1"/>
</dbReference>
<keyword evidence="2 10" id="KW-0813">Transport</keyword>
<dbReference type="SUPFAM" id="SSF56935">
    <property type="entry name" value="Porins"/>
    <property type="match status" value="1"/>
</dbReference>
<evidence type="ECO:0000256" key="10">
    <source>
        <dbReference type="PROSITE-ProRule" id="PRU01360"/>
    </source>
</evidence>
<feature type="domain" description="TonB-dependent receptor-like beta-barrel" evidence="13">
    <location>
        <begin position="178"/>
        <end position="577"/>
    </location>
</feature>
<dbReference type="PROSITE" id="PS52016">
    <property type="entry name" value="TONB_DEPENDENT_REC_3"/>
    <property type="match status" value="1"/>
</dbReference>
<evidence type="ECO:0000256" key="3">
    <source>
        <dbReference type="ARBA" id="ARBA00022452"/>
    </source>
</evidence>
<proteinExistence type="inferred from homology"/>
<evidence type="ECO:0000259" key="14">
    <source>
        <dbReference type="Pfam" id="PF07715"/>
    </source>
</evidence>
<evidence type="ECO:0000313" key="16">
    <source>
        <dbReference type="Proteomes" id="UP000199556"/>
    </source>
</evidence>
<evidence type="ECO:0000256" key="4">
    <source>
        <dbReference type="ARBA" id="ARBA00022692"/>
    </source>
</evidence>
<keyword evidence="5 12" id="KW-0732">Signal</keyword>
<dbReference type="CDD" id="cd01347">
    <property type="entry name" value="ligand_gated_channel"/>
    <property type="match status" value="1"/>
</dbReference>
<evidence type="ECO:0000256" key="11">
    <source>
        <dbReference type="RuleBase" id="RU003357"/>
    </source>
</evidence>